<dbReference type="SUPFAM" id="SSF82708">
    <property type="entry name" value="R3H domain"/>
    <property type="match status" value="1"/>
</dbReference>
<dbReference type="Proteomes" id="UP001286313">
    <property type="component" value="Unassembled WGS sequence"/>
</dbReference>
<dbReference type="PANTHER" id="PTHR32019">
    <property type="entry name" value="R3H DOMAIN-CONTAINING PROTEIN 4"/>
    <property type="match status" value="1"/>
</dbReference>
<feature type="region of interest" description="Disordered" evidence="1">
    <location>
        <begin position="139"/>
        <end position="159"/>
    </location>
</feature>
<evidence type="ECO:0000259" key="2">
    <source>
        <dbReference type="Pfam" id="PF13902"/>
    </source>
</evidence>
<accession>A0AAE1K618</accession>
<keyword evidence="4" id="KW-1185">Reference proteome</keyword>
<proteinExistence type="predicted"/>
<sequence length="320" mass="36793">MGVIRNLRNSAPIISFSEESINSLGISQPATPPSEPESVDEPRVFVVERRDPTQLIHRLENHRINARLGARKTRRANNARVLQTLLEDEDESVGEPTIIDFQPKTDGAFTRLFNDIDNMRVWQYFISRDEKEQQEFLEAVSPSHNHKERKGKRGISFTQVNTTTTDTKIDQFPEADGFTVVPVMSDCRNVHPAYVEEQRFSLMEPSLQAVFRKRSVPLGMMSSLEEEIVDVFSSDPLAVYITQVLSSYERLLLHAICRYNFLSSKSSTIAGKRRTKVENEKKCFHAPKMPLSRYVKTYIMNKKSCHFNVLSLVQFKGRFF</sequence>
<name>A0AAE1K618_PETCI</name>
<dbReference type="PANTHER" id="PTHR32019:SF2">
    <property type="entry name" value="R3H DOMAIN-CONTAINING PROTEIN 4"/>
    <property type="match status" value="1"/>
</dbReference>
<protein>
    <recommendedName>
        <fullName evidence="2">R3H-associated N-terminal domain-containing protein</fullName>
    </recommendedName>
</protein>
<feature type="compositionally biased region" description="Basic residues" evidence="1">
    <location>
        <begin position="144"/>
        <end position="153"/>
    </location>
</feature>
<dbReference type="InterPro" id="IPR039629">
    <property type="entry name" value="R3HDM4"/>
</dbReference>
<dbReference type="AlphaFoldDB" id="A0AAE1K618"/>
<feature type="domain" description="R3H-associated N-terminal" evidence="2">
    <location>
        <begin position="60"/>
        <end position="158"/>
    </location>
</feature>
<dbReference type="EMBL" id="JAWQEG010003671">
    <property type="protein sequence ID" value="KAK3865044.1"/>
    <property type="molecule type" value="Genomic_DNA"/>
</dbReference>
<comment type="caution">
    <text evidence="3">The sequence shown here is derived from an EMBL/GenBank/DDBJ whole genome shotgun (WGS) entry which is preliminary data.</text>
</comment>
<dbReference type="InterPro" id="IPR036867">
    <property type="entry name" value="R3H_dom_sf"/>
</dbReference>
<evidence type="ECO:0000313" key="4">
    <source>
        <dbReference type="Proteomes" id="UP001286313"/>
    </source>
</evidence>
<evidence type="ECO:0000256" key="1">
    <source>
        <dbReference type="SAM" id="MobiDB-lite"/>
    </source>
</evidence>
<dbReference type="Pfam" id="PF13902">
    <property type="entry name" value="R3H-assoc"/>
    <property type="match status" value="1"/>
</dbReference>
<gene>
    <name evidence="3" type="ORF">Pcinc_029302</name>
</gene>
<dbReference type="GO" id="GO:0003676">
    <property type="term" value="F:nucleic acid binding"/>
    <property type="evidence" value="ECO:0007669"/>
    <property type="project" value="InterPro"/>
</dbReference>
<reference evidence="3" key="1">
    <citation type="submission" date="2023-10" db="EMBL/GenBank/DDBJ databases">
        <title>Genome assemblies of two species of porcelain crab, Petrolisthes cinctipes and Petrolisthes manimaculis (Anomura: Porcellanidae).</title>
        <authorList>
            <person name="Angst P."/>
        </authorList>
    </citation>
    <scope>NUCLEOTIDE SEQUENCE</scope>
    <source>
        <strain evidence="3">PB745_01</strain>
        <tissue evidence="3">Gill</tissue>
    </source>
</reference>
<dbReference type="Gene3D" id="3.30.1370.50">
    <property type="entry name" value="R3H-like domain"/>
    <property type="match status" value="1"/>
</dbReference>
<organism evidence="3 4">
    <name type="scientific">Petrolisthes cinctipes</name>
    <name type="common">Flat porcelain crab</name>
    <dbReference type="NCBI Taxonomy" id="88211"/>
    <lineage>
        <taxon>Eukaryota</taxon>
        <taxon>Metazoa</taxon>
        <taxon>Ecdysozoa</taxon>
        <taxon>Arthropoda</taxon>
        <taxon>Crustacea</taxon>
        <taxon>Multicrustacea</taxon>
        <taxon>Malacostraca</taxon>
        <taxon>Eumalacostraca</taxon>
        <taxon>Eucarida</taxon>
        <taxon>Decapoda</taxon>
        <taxon>Pleocyemata</taxon>
        <taxon>Anomura</taxon>
        <taxon>Galatheoidea</taxon>
        <taxon>Porcellanidae</taxon>
        <taxon>Petrolisthes</taxon>
    </lineage>
</organism>
<dbReference type="InterPro" id="IPR025952">
    <property type="entry name" value="R3H-assoc_dom"/>
</dbReference>
<evidence type="ECO:0000313" key="3">
    <source>
        <dbReference type="EMBL" id="KAK3865044.1"/>
    </source>
</evidence>